<evidence type="ECO:0000256" key="7">
    <source>
        <dbReference type="ARBA" id="ARBA00022801"/>
    </source>
</evidence>
<feature type="domain" description="Subtilisin-like protease fibronectin type-III" evidence="22">
    <location>
        <begin position="702"/>
        <end position="784"/>
    </location>
</feature>
<dbReference type="Pfam" id="PF02225">
    <property type="entry name" value="PA"/>
    <property type="match status" value="1"/>
</dbReference>
<dbReference type="GO" id="GO:0004252">
    <property type="term" value="F:serine-type endopeptidase activity"/>
    <property type="evidence" value="ECO:0007669"/>
    <property type="project" value="UniProtKB-UniRule"/>
</dbReference>
<dbReference type="Gene3D" id="2.60.40.2310">
    <property type="match status" value="1"/>
</dbReference>
<dbReference type="Proteomes" id="UP000243528">
    <property type="component" value="Unassembled WGS sequence"/>
</dbReference>
<evidence type="ECO:0000256" key="1">
    <source>
        <dbReference type="ARBA" id="ARBA00004613"/>
    </source>
</evidence>
<evidence type="ECO:0000313" key="24">
    <source>
        <dbReference type="Proteomes" id="UP000243528"/>
    </source>
</evidence>
<feature type="domain" description="Peptidase C-terminal archaeal/bacterial" evidence="20">
    <location>
        <begin position="872"/>
        <end position="932"/>
    </location>
</feature>
<evidence type="ECO:0000256" key="4">
    <source>
        <dbReference type="ARBA" id="ARBA00022670"/>
    </source>
</evidence>
<dbReference type="InterPro" id="IPR041469">
    <property type="entry name" value="Subtilisin-like_FN3"/>
</dbReference>
<dbReference type="InterPro" id="IPR036852">
    <property type="entry name" value="Peptidase_S8/S53_dom_sf"/>
</dbReference>
<dbReference type="GO" id="GO:0005576">
    <property type="term" value="C:extracellular region"/>
    <property type="evidence" value="ECO:0007669"/>
    <property type="project" value="UniProtKB-SubCell"/>
</dbReference>
<evidence type="ECO:0000259" key="21">
    <source>
        <dbReference type="Pfam" id="PF05922"/>
    </source>
</evidence>
<sequence>MLRRSLTFSAVAALTLGLAQGAAAAPPDPPFPDTPTEVTDVVERQLDKGPVMALGSATERPELYLVRLKEPAVPSYDGGIDGIPATAPEARGTQRLDADADAPRQYREHLRQEQAELVTAIGDETGRSPDVRHTYTDAMNGIAVELTRDEARAVAELPGVAAVQVDEQRELQTDHGPDWIGAPALWDGSGTPGGTSATKGEGVVVGVLDSGINPANPSFADSVPEAEGGDGYDHTNPLGSGTYVGVCDPANTDIHVPDFGCNDKLIGAWSFTSGEPGSPYDDNGHGSHTASTSAGNQVEATTYSARGTEHEFSATRTISGVAPHANLIAYDVCTTDGCSIAGIVAAIDQAIADGVDVINYSIGSSSPSAAWTDPDAVGFLNARAAGVHVATSAGNDGPGANTVGSPADVPWVTSVGAAQHDRQWQAEINGIAADGGETLPAIRGLGFSAPTGGAFDLIYAGDLGSPLCKADGLAGQDLTGKIVVCDRGEIARVAKGGNLAALGAEGMVLANDEANGSSLNADAHELPAVHITHADGVALKEWMAGVTGEQAALSGGIEVISDELGDVMAGFSSRGPNNALDIVSPSVTAPGVDILAAGGAGNEVAWEFISGTSMASPHVAGSFALLKGVHGDAWSPAEAQSALMTTAHTDVTDIDGTAADWHDMGSGRVDLNVAARAGLVMDETYADYVAADPAQGGDVKTLNLPSMANSQCLQTCTFTRTVTGTATGAGTWAASAESTTDGVTVSVEPSTFTIAEGEDVELTVTVDVTGAATEDYQYATVVLTPPDGSAAPPAHLPVAVLPSTGVLPGEISVDTRRDAGSQESAPIEAIEITDLTTSVAGLVPAAEDEVSVPEDSTNDDPYDGNGTHTTLIEVPADGARLIASLSDATAPDMDLFVGTGSEPSAATEVCSSTSSTADEFCDITDPEAGTWWVVAQNWEASAAGGTDTVTLGTAVVGGDAGNMTVDGPQQQPIGEPFTIRTSYDEPAMEAGQTWYGAVTLGSSPDSPGDIGTLPVTVHRHADDVTKTASVDTAAPGETVTYTLTVRPNVTPRDLSYTISDTLPEGMTYVEGSATGGATVTDGVLEWEGTMPTPVGAPGSYDITTSADDETCVNPFTGTAGYTNLEEFGIPANAGISGDGVAYTAFAGTGFGFHGDLYDGLGFTDDGFLSYDVAANYGGQPGTPQSLPDPARPNNVAAMLWQDMRIDHDADANTGVSLATAGDLAIVEYDDVRLADDPDGTQGTYDVEAFAVAGSSDLVFAYDNVTGPLSGPLTVGTENADGTAGTALVDNGSAEGVITDGTVVCADYAGPDLEPVRISYDVTVDDDVADGRVLTNEAVHVTDNPGAQPVTAAADVTVDTPAVTVSATQDAVEPDTDGVVTFTRPAGAAGGELTVSYSVTDSRYTRPGRDYEPLDGEVTFPAGETTVTETVGVIDRRGPSPRERSVEITVDPGSGYQVGDPATASIGIVSDGRAGRGGR</sequence>
<accession>A0A2P8E156</accession>
<feature type="active site" description="Charge relay system" evidence="11 12">
    <location>
        <position position="613"/>
    </location>
</feature>
<feature type="signal peptide" evidence="15">
    <location>
        <begin position="1"/>
        <end position="24"/>
    </location>
</feature>
<keyword evidence="4 12" id="KW-0645">Protease</keyword>
<protein>
    <submittedName>
        <fullName evidence="23">Putative repeat protein (TIGR01451 family)</fullName>
    </submittedName>
</protein>
<dbReference type="GO" id="GO:0007154">
    <property type="term" value="P:cell communication"/>
    <property type="evidence" value="ECO:0007669"/>
    <property type="project" value="InterPro"/>
</dbReference>
<feature type="domain" description="Inhibitor I9" evidence="21">
    <location>
        <begin position="100"/>
        <end position="172"/>
    </location>
</feature>
<dbReference type="Gene3D" id="3.30.70.80">
    <property type="entry name" value="Peptidase S8 propeptide/proteinase inhibitor I9"/>
    <property type="match status" value="1"/>
</dbReference>
<feature type="compositionally biased region" description="Polar residues" evidence="14">
    <location>
        <begin position="286"/>
        <end position="297"/>
    </location>
</feature>
<dbReference type="InterPro" id="IPR007280">
    <property type="entry name" value="Peptidase_C_arc/bac"/>
</dbReference>
<dbReference type="InterPro" id="IPR046450">
    <property type="entry name" value="PA_dom_sf"/>
</dbReference>
<evidence type="ECO:0000313" key="23">
    <source>
        <dbReference type="EMBL" id="PSL03147.1"/>
    </source>
</evidence>
<evidence type="ECO:0000259" key="22">
    <source>
        <dbReference type="Pfam" id="PF17766"/>
    </source>
</evidence>
<dbReference type="PROSITE" id="PS00136">
    <property type="entry name" value="SUBTILASE_ASP"/>
    <property type="match status" value="1"/>
</dbReference>
<dbReference type="NCBIfam" id="TIGR01451">
    <property type="entry name" value="B_ant_repeat"/>
    <property type="match status" value="1"/>
</dbReference>
<evidence type="ECO:0000256" key="8">
    <source>
        <dbReference type="ARBA" id="ARBA00022825"/>
    </source>
</evidence>
<feature type="domain" description="PA" evidence="18">
    <location>
        <begin position="457"/>
        <end position="539"/>
    </location>
</feature>
<dbReference type="Gene3D" id="3.40.50.200">
    <property type="entry name" value="Peptidase S8/S53 domain"/>
    <property type="match status" value="1"/>
</dbReference>
<dbReference type="CDD" id="cd02120">
    <property type="entry name" value="PA_subtilisin_like"/>
    <property type="match status" value="1"/>
</dbReference>
<dbReference type="InterPro" id="IPR000209">
    <property type="entry name" value="Peptidase_S8/S53_dom"/>
</dbReference>
<keyword evidence="24" id="KW-1185">Reference proteome</keyword>
<dbReference type="InterPro" id="IPR047589">
    <property type="entry name" value="DUF11_rpt"/>
</dbReference>
<dbReference type="PANTHER" id="PTHR10795">
    <property type="entry name" value="PROPROTEIN CONVERTASE SUBTILISIN/KEXIN"/>
    <property type="match status" value="1"/>
</dbReference>
<evidence type="ECO:0000256" key="5">
    <source>
        <dbReference type="ARBA" id="ARBA00022729"/>
    </source>
</evidence>
<dbReference type="PROSITE" id="PS51892">
    <property type="entry name" value="SUBTILASE"/>
    <property type="match status" value="1"/>
</dbReference>
<evidence type="ECO:0000256" key="6">
    <source>
        <dbReference type="ARBA" id="ARBA00022737"/>
    </source>
</evidence>
<dbReference type="RefSeq" id="WP_106537568.1">
    <property type="nucleotide sequence ID" value="NZ_ML142902.1"/>
</dbReference>
<dbReference type="Gene3D" id="2.60.120.380">
    <property type="match status" value="1"/>
</dbReference>
<dbReference type="Pfam" id="PF01345">
    <property type="entry name" value="DUF11"/>
    <property type="match status" value="1"/>
</dbReference>
<evidence type="ECO:0000256" key="11">
    <source>
        <dbReference type="PIRSR" id="PIRSR615500-1"/>
    </source>
</evidence>
<gene>
    <name evidence="23" type="ORF">CLV30_10859</name>
</gene>
<evidence type="ECO:0000256" key="3">
    <source>
        <dbReference type="ARBA" id="ARBA00022525"/>
    </source>
</evidence>
<feature type="domain" description="DUF11" evidence="17">
    <location>
        <begin position="1024"/>
        <end position="1108"/>
    </location>
</feature>
<dbReference type="Pfam" id="PF04151">
    <property type="entry name" value="PPC"/>
    <property type="match status" value="1"/>
</dbReference>
<feature type="domain" description="Peptidase S8/S53" evidence="16">
    <location>
        <begin position="200"/>
        <end position="649"/>
    </location>
</feature>
<dbReference type="SUPFAM" id="SSF52025">
    <property type="entry name" value="PA domain"/>
    <property type="match status" value="1"/>
</dbReference>
<keyword evidence="8 12" id="KW-0720">Serine protease</keyword>
<dbReference type="OrthoDB" id="614750at2"/>
<dbReference type="InterPro" id="IPR023828">
    <property type="entry name" value="Peptidase_S8_Ser-AS"/>
</dbReference>
<dbReference type="Pfam" id="PF17766">
    <property type="entry name" value="fn3_6"/>
    <property type="match status" value="1"/>
</dbReference>
<keyword evidence="9" id="KW-0106">Calcium</keyword>
<evidence type="ECO:0000256" key="14">
    <source>
        <dbReference type="SAM" id="MobiDB-lite"/>
    </source>
</evidence>
<dbReference type="Gene3D" id="3.50.30.30">
    <property type="match status" value="1"/>
</dbReference>
<dbReference type="PRINTS" id="PR00723">
    <property type="entry name" value="SUBTILISIN"/>
</dbReference>
<evidence type="ECO:0000256" key="13">
    <source>
        <dbReference type="RuleBase" id="RU003355"/>
    </source>
</evidence>
<evidence type="ECO:0000259" key="19">
    <source>
        <dbReference type="Pfam" id="PF03160"/>
    </source>
</evidence>
<comment type="caution">
    <text evidence="23">The sequence shown here is derived from an EMBL/GenBank/DDBJ whole genome shotgun (WGS) entry which is preliminary data.</text>
</comment>
<keyword evidence="5 15" id="KW-0732">Signal</keyword>
<dbReference type="SUPFAM" id="SSF141072">
    <property type="entry name" value="CalX-like"/>
    <property type="match status" value="1"/>
</dbReference>
<evidence type="ECO:0000256" key="2">
    <source>
        <dbReference type="ARBA" id="ARBA00011073"/>
    </source>
</evidence>
<reference evidence="23 24" key="1">
    <citation type="submission" date="2018-03" db="EMBL/GenBank/DDBJ databases">
        <title>Genomic Encyclopedia of Archaeal and Bacterial Type Strains, Phase II (KMG-II): from individual species to whole genera.</title>
        <authorList>
            <person name="Goeker M."/>
        </authorList>
    </citation>
    <scope>NUCLEOTIDE SEQUENCE [LARGE SCALE GENOMIC DNA]</scope>
    <source>
        <strain evidence="23 24">DSM 45211</strain>
    </source>
</reference>
<dbReference type="EMBL" id="PYGE01000008">
    <property type="protein sequence ID" value="PSL03147.1"/>
    <property type="molecule type" value="Genomic_DNA"/>
</dbReference>
<dbReference type="InterPro" id="IPR045051">
    <property type="entry name" value="SBT"/>
</dbReference>
<keyword evidence="7 12" id="KW-0378">Hydrolase</keyword>
<feature type="active site" description="Charge relay system" evidence="11 12">
    <location>
        <position position="209"/>
    </location>
</feature>
<dbReference type="InterPro" id="IPR023827">
    <property type="entry name" value="Peptidase_S8_Asp-AS"/>
</dbReference>
<dbReference type="InterPro" id="IPR037045">
    <property type="entry name" value="S8pro/Inhibitor_I9_sf"/>
</dbReference>
<name>A0A2P8E156_9ACTN</name>
<dbReference type="Pfam" id="PF03160">
    <property type="entry name" value="Calx-beta"/>
    <property type="match status" value="1"/>
</dbReference>
<evidence type="ECO:0000259" key="20">
    <source>
        <dbReference type="Pfam" id="PF04151"/>
    </source>
</evidence>
<dbReference type="GO" id="GO:0006508">
    <property type="term" value="P:proteolysis"/>
    <property type="evidence" value="ECO:0007669"/>
    <property type="project" value="UniProtKB-KW"/>
</dbReference>
<dbReference type="CDD" id="cd04852">
    <property type="entry name" value="Peptidases_S8_3"/>
    <property type="match status" value="1"/>
</dbReference>
<dbReference type="InterPro" id="IPR034197">
    <property type="entry name" value="Peptidases_S8_3"/>
</dbReference>
<keyword evidence="6" id="KW-0677">Repeat</keyword>
<dbReference type="InterPro" id="IPR010259">
    <property type="entry name" value="S8pro/Inhibitor_I9"/>
</dbReference>
<dbReference type="InterPro" id="IPR001434">
    <property type="entry name" value="OmcB-like_DUF11"/>
</dbReference>
<dbReference type="SUPFAM" id="SSF52743">
    <property type="entry name" value="Subtilisin-like"/>
    <property type="match status" value="1"/>
</dbReference>
<evidence type="ECO:0000259" key="17">
    <source>
        <dbReference type="Pfam" id="PF01345"/>
    </source>
</evidence>
<dbReference type="InterPro" id="IPR003137">
    <property type="entry name" value="PA_domain"/>
</dbReference>
<dbReference type="PROSITE" id="PS00138">
    <property type="entry name" value="SUBTILASE_SER"/>
    <property type="match status" value="1"/>
</dbReference>
<evidence type="ECO:0000256" key="15">
    <source>
        <dbReference type="SAM" id="SignalP"/>
    </source>
</evidence>
<dbReference type="InterPro" id="IPR038081">
    <property type="entry name" value="CalX-like_sf"/>
</dbReference>
<feature type="region of interest" description="Disordered" evidence="14">
    <location>
        <begin position="276"/>
        <end position="297"/>
    </location>
</feature>
<dbReference type="GO" id="GO:0016020">
    <property type="term" value="C:membrane"/>
    <property type="evidence" value="ECO:0007669"/>
    <property type="project" value="InterPro"/>
</dbReference>
<dbReference type="InterPro" id="IPR015500">
    <property type="entry name" value="Peptidase_S8_subtilisin-rel"/>
</dbReference>
<dbReference type="Gene3D" id="2.60.40.740">
    <property type="match status" value="1"/>
</dbReference>
<evidence type="ECO:0000256" key="9">
    <source>
        <dbReference type="ARBA" id="ARBA00022837"/>
    </source>
</evidence>
<evidence type="ECO:0000259" key="18">
    <source>
        <dbReference type="Pfam" id="PF02225"/>
    </source>
</evidence>
<organism evidence="23 24">
    <name type="scientific">Haloactinopolyspora alba</name>
    <dbReference type="NCBI Taxonomy" id="648780"/>
    <lineage>
        <taxon>Bacteria</taxon>
        <taxon>Bacillati</taxon>
        <taxon>Actinomycetota</taxon>
        <taxon>Actinomycetes</taxon>
        <taxon>Jiangellales</taxon>
        <taxon>Jiangellaceae</taxon>
        <taxon>Haloactinopolyspora</taxon>
    </lineage>
</organism>
<keyword evidence="10" id="KW-0325">Glycoprotein</keyword>
<evidence type="ECO:0000259" key="16">
    <source>
        <dbReference type="Pfam" id="PF00082"/>
    </source>
</evidence>
<dbReference type="Gene3D" id="2.60.40.2030">
    <property type="match status" value="1"/>
</dbReference>
<feature type="domain" description="Calx-beta" evidence="19">
    <location>
        <begin position="1370"/>
        <end position="1434"/>
    </location>
</feature>
<feature type="active site" description="Charge relay system" evidence="11 12">
    <location>
        <position position="285"/>
    </location>
</feature>
<comment type="subcellular location">
    <subcellularLocation>
        <location evidence="1">Secreted</location>
    </subcellularLocation>
</comment>
<evidence type="ECO:0000256" key="10">
    <source>
        <dbReference type="ARBA" id="ARBA00023180"/>
    </source>
</evidence>
<comment type="similarity">
    <text evidence="2 12 13">Belongs to the peptidase S8 family.</text>
</comment>
<dbReference type="Pfam" id="PF00082">
    <property type="entry name" value="Peptidase_S8"/>
    <property type="match status" value="1"/>
</dbReference>
<dbReference type="Pfam" id="PF05922">
    <property type="entry name" value="Inhibitor_I9"/>
    <property type="match status" value="1"/>
</dbReference>
<dbReference type="InterPro" id="IPR003644">
    <property type="entry name" value="Calx_beta"/>
</dbReference>
<feature type="chain" id="PRO_5015188022" evidence="15">
    <location>
        <begin position="25"/>
        <end position="1478"/>
    </location>
</feature>
<proteinExistence type="inferred from homology"/>
<evidence type="ECO:0000256" key="12">
    <source>
        <dbReference type="PROSITE-ProRule" id="PRU01240"/>
    </source>
</evidence>
<keyword evidence="3" id="KW-0964">Secreted</keyword>